<feature type="domain" description="Sialidase N-terminal" evidence="2">
    <location>
        <begin position="55"/>
        <end position="163"/>
    </location>
</feature>
<dbReference type="GO" id="GO:0005737">
    <property type="term" value="C:cytoplasm"/>
    <property type="evidence" value="ECO:0007669"/>
    <property type="project" value="TreeGrafter"/>
</dbReference>
<dbReference type="EMBL" id="MLJW01000018">
    <property type="protein sequence ID" value="OIR12224.1"/>
    <property type="molecule type" value="Genomic_DNA"/>
</dbReference>
<gene>
    <name evidence="3" type="primary">nedA_1</name>
    <name evidence="3" type="ORF">GALL_64770</name>
</gene>
<organism evidence="3">
    <name type="scientific">mine drainage metagenome</name>
    <dbReference type="NCBI Taxonomy" id="410659"/>
    <lineage>
        <taxon>unclassified sequences</taxon>
        <taxon>metagenomes</taxon>
        <taxon>ecological metagenomes</taxon>
    </lineage>
</organism>
<keyword evidence="3" id="KW-0378">Hydrolase</keyword>
<accession>A0A1J5T7L2</accession>
<dbReference type="PANTHER" id="PTHR10628:SF30">
    <property type="entry name" value="EXO-ALPHA-SIALIDASE"/>
    <property type="match status" value="1"/>
</dbReference>
<protein>
    <submittedName>
        <fullName evidence="3">Sialidase</fullName>
        <ecNumber evidence="3">3.2.1.18</ecNumber>
    </submittedName>
</protein>
<dbReference type="GO" id="GO:0006689">
    <property type="term" value="P:ganglioside catabolic process"/>
    <property type="evidence" value="ECO:0007669"/>
    <property type="project" value="TreeGrafter"/>
</dbReference>
<evidence type="ECO:0000313" key="3">
    <source>
        <dbReference type="EMBL" id="OIR12224.1"/>
    </source>
</evidence>
<dbReference type="InterPro" id="IPR026856">
    <property type="entry name" value="Sialidase_fam"/>
</dbReference>
<dbReference type="AlphaFoldDB" id="A0A1J5T7L2"/>
<dbReference type="InterPro" id="IPR011040">
    <property type="entry name" value="Sialidase"/>
</dbReference>
<dbReference type="CDD" id="cd15482">
    <property type="entry name" value="Sialidase_non-viral"/>
    <property type="match status" value="1"/>
</dbReference>
<evidence type="ECO:0000259" key="2">
    <source>
        <dbReference type="Pfam" id="PF14873"/>
    </source>
</evidence>
<name>A0A1J5T7L2_9ZZZZ</name>
<evidence type="ECO:0000259" key="1">
    <source>
        <dbReference type="Pfam" id="PF13859"/>
    </source>
</evidence>
<dbReference type="PANTHER" id="PTHR10628">
    <property type="entry name" value="SIALIDASE"/>
    <property type="match status" value="1"/>
</dbReference>
<dbReference type="GO" id="GO:0016020">
    <property type="term" value="C:membrane"/>
    <property type="evidence" value="ECO:0007669"/>
    <property type="project" value="TreeGrafter"/>
</dbReference>
<dbReference type="Pfam" id="PF14873">
    <property type="entry name" value="BNR_assoc_N"/>
    <property type="match status" value="1"/>
</dbReference>
<dbReference type="EC" id="3.2.1.18" evidence="3"/>
<comment type="caution">
    <text evidence="3">The sequence shown here is derived from an EMBL/GenBank/DDBJ whole genome shotgun (WGS) entry which is preliminary data.</text>
</comment>
<dbReference type="GO" id="GO:0004308">
    <property type="term" value="F:exo-alpha-sialidase activity"/>
    <property type="evidence" value="ECO:0007669"/>
    <property type="project" value="UniProtKB-EC"/>
</dbReference>
<proteinExistence type="predicted"/>
<dbReference type="GO" id="GO:0009313">
    <property type="term" value="P:oligosaccharide catabolic process"/>
    <property type="evidence" value="ECO:0007669"/>
    <property type="project" value="TreeGrafter"/>
</dbReference>
<reference evidence="3" key="1">
    <citation type="submission" date="2016-10" db="EMBL/GenBank/DDBJ databases">
        <title>Sequence of Gallionella enrichment culture.</title>
        <authorList>
            <person name="Poehlein A."/>
            <person name="Muehling M."/>
            <person name="Daniel R."/>
        </authorList>
    </citation>
    <scope>NUCLEOTIDE SEQUENCE</scope>
</reference>
<sequence length="536" mass="59633">MLNFRHFLFINNHFLKTITSFIIYFILFLQICFANPVKKDTTTVERIVATSFATFNPILKGLAANPVIKIKLELPASIQQKSFQKIKININSSAVSTINKLDVFLTNTDEFSSANLIGSIIPTHSSIDLPVAFKASSGTSYIWLSATLKNDAPVSNKIEIHCSKLIDELNREINIKESSFSYAKLTGFAIRKIMDDSVNSYRIPGFVTTNKGTLIAVYDVRYNSSRDLPGNIDVGMSRSTDKGNTWQPMKVIMDMGEPQKENGIGDPSILFDPITKKIWVAALWSKGNHSIAGSKPGLSPDESGQFILVNSSDDGLTWSSPINITSQVKNPDWKILFQGPGNGIAMRDGKLVFPAQYWDSTKMPYSTIVYSADHGNTWKRAGNGAKSNTTEAQVVETNPGTLMLNMRDNRGKFRSVSTTNDMGKTWMEHATSYHTFPDPICQGSIIKAKVKIGGMMKDILFFSNDNSSSKRNSITIKASLDYGETWQSTNQLLIDERSCYGYSCLTKIDENTIGILYEGIREIYFVSVPVKDIIKK</sequence>
<dbReference type="Pfam" id="PF13859">
    <property type="entry name" value="BNR_3"/>
    <property type="match status" value="1"/>
</dbReference>
<dbReference type="Gene3D" id="2.120.10.10">
    <property type="match status" value="1"/>
</dbReference>
<dbReference type="InterPro" id="IPR029456">
    <property type="entry name" value="Sialidase_N"/>
</dbReference>
<keyword evidence="3" id="KW-0326">Glycosidase</keyword>
<feature type="domain" description="Sialidase" evidence="1">
    <location>
        <begin position="204"/>
        <end position="469"/>
    </location>
</feature>
<dbReference type="SUPFAM" id="SSF50939">
    <property type="entry name" value="Sialidases"/>
    <property type="match status" value="1"/>
</dbReference>
<dbReference type="InterPro" id="IPR036278">
    <property type="entry name" value="Sialidase_sf"/>
</dbReference>